<feature type="region of interest" description="Disordered" evidence="1">
    <location>
        <begin position="1"/>
        <end position="29"/>
    </location>
</feature>
<feature type="region of interest" description="Disordered" evidence="1">
    <location>
        <begin position="154"/>
        <end position="187"/>
    </location>
</feature>
<proteinExistence type="predicted"/>
<dbReference type="EMBL" id="JAGGNH010000004">
    <property type="protein sequence ID" value="KAJ0976164.1"/>
    <property type="molecule type" value="Genomic_DNA"/>
</dbReference>
<dbReference type="AlphaFoldDB" id="A0A9D5CNR2"/>
<organism evidence="2 3">
    <name type="scientific">Dioscorea zingiberensis</name>
    <dbReference type="NCBI Taxonomy" id="325984"/>
    <lineage>
        <taxon>Eukaryota</taxon>
        <taxon>Viridiplantae</taxon>
        <taxon>Streptophyta</taxon>
        <taxon>Embryophyta</taxon>
        <taxon>Tracheophyta</taxon>
        <taxon>Spermatophyta</taxon>
        <taxon>Magnoliopsida</taxon>
        <taxon>Liliopsida</taxon>
        <taxon>Dioscoreales</taxon>
        <taxon>Dioscoreaceae</taxon>
        <taxon>Dioscorea</taxon>
    </lineage>
</organism>
<gene>
    <name evidence="2" type="ORF">J5N97_018129</name>
</gene>
<accession>A0A9D5CNR2</accession>
<name>A0A9D5CNR2_9LILI</name>
<sequence length="292" mass="33055">MESISSGASPRHHRSLPYHPPSSASPNSFRASLRLPAHSRAAPSRAFHRDLISLRIEKRSDDRPSTGNLYRGRGKCFKISDFAPTDFIEMDNNEVIRWWTTVQNMVAYVVCLVAQWHFIQKHSRKRKITYSISSGREQNRDEMMNTIMDSEHADDDMDIISPSPGEHMSPSPHGASGGNKKSRKTIDKEKDVAEGMEDAIEKMADAIRSSVKLITENIKTSREVIARKAPISPTETYQMLLDLDFQPPLLHNIYSKLVMNVDVLNAVLGCPMEHRREFILSGILGDLRNLNM</sequence>
<protein>
    <submittedName>
        <fullName evidence="2">Uncharacterized protein</fullName>
    </submittedName>
</protein>
<evidence type="ECO:0000313" key="3">
    <source>
        <dbReference type="Proteomes" id="UP001085076"/>
    </source>
</evidence>
<reference evidence="2" key="1">
    <citation type="submission" date="2021-03" db="EMBL/GenBank/DDBJ databases">
        <authorList>
            <person name="Li Z."/>
            <person name="Yang C."/>
        </authorList>
    </citation>
    <scope>NUCLEOTIDE SEQUENCE</scope>
    <source>
        <strain evidence="2">Dzin_1.0</strain>
        <tissue evidence="2">Leaf</tissue>
    </source>
</reference>
<evidence type="ECO:0000313" key="2">
    <source>
        <dbReference type="EMBL" id="KAJ0976164.1"/>
    </source>
</evidence>
<evidence type="ECO:0000256" key="1">
    <source>
        <dbReference type="SAM" id="MobiDB-lite"/>
    </source>
</evidence>
<comment type="caution">
    <text evidence="2">The sequence shown here is derived from an EMBL/GenBank/DDBJ whole genome shotgun (WGS) entry which is preliminary data.</text>
</comment>
<dbReference type="Proteomes" id="UP001085076">
    <property type="component" value="Miscellaneous, Linkage group lg04"/>
</dbReference>
<keyword evidence="3" id="KW-1185">Reference proteome</keyword>
<reference evidence="2" key="2">
    <citation type="journal article" date="2022" name="Hortic Res">
        <title>The genome of Dioscorea zingiberensis sheds light on the biosynthesis, origin and evolution of the medicinally important diosgenin saponins.</title>
        <authorList>
            <person name="Li Y."/>
            <person name="Tan C."/>
            <person name="Li Z."/>
            <person name="Guo J."/>
            <person name="Li S."/>
            <person name="Chen X."/>
            <person name="Wang C."/>
            <person name="Dai X."/>
            <person name="Yang H."/>
            <person name="Song W."/>
            <person name="Hou L."/>
            <person name="Xu J."/>
            <person name="Tong Z."/>
            <person name="Xu A."/>
            <person name="Yuan X."/>
            <person name="Wang W."/>
            <person name="Yang Q."/>
            <person name="Chen L."/>
            <person name="Sun Z."/>
            <person name="Wang K."/>
            <person name="Pan B."/>
            <person name="Chen J."/>
            <person name="Bao Y."/>
            <person name="Liu F."/>
            <person name="Qi X."/>
            <person name="Gang D.R."/>
            <person name="Wen J."/>
            <person name="Li J."/>
        </authorList>
    </citation>
    <scope>NUCLEOTIDE SEQUENCE</scope>
    <source>
        <strain evidence="2">Dzin_1.0</strain>
    </source>
</reference>
<dbReference type="OrthoDB" id="1434562at2759"/>